<dbReference type="Proteomes" id="UP001530293">
    <property type="component" value="Unassembled WGS sequence"/>
</dbReference>
<dbReference type="PANTHER" id="PTHR22881">
    <property type="entry name" value="BROMODOMAIN CONTAINING PROTEIN"/>
    <property type="match status" value="1"/>
</dbReference>
<feature type="compositionally biased region" description="Basic residues" evidence="3">
    <location>
        <begin position="650"/>
        <end position="659"/>
    </location>
</feature>
<dbReference type="InterPro" id="IPR036427">
    <property type="entry name" value="Bromodomain-like_sf"/>
</dbReference>
<evidence type="ECO:0000256" key="1">
    <source>
        <dbReference type="ARBA" id="ARBA00023117"/>
    </source>
</evidence>
<gene>
    <name evidence="5" type="ORF">ACHAWU_004012</name>
</gene>
<feature type="region of interest" description="Disordered" evidence="3">
    <location>
        <begin position="134"/>
        <end position="154"/>
    </location>
</feature>
<dbReference type="AlphaFoldDB" id="A0ABD3MJF3"/>
<sequence length="1054" mass="115255">MIATPTEFPCGSAGAKKHMVGAFRNSTNDARTTITDFQLSNSLHCTLAKAFGTTPNIQHQLSSSSSRDKVEEDAEKSKKDEKSNIVAEEESLDPSSALEFLSHLDISRHEVHTRIASALRSAIEDEIQRMPIFVPPSLDNGTSSNTTTATNTPGEAGHRALLNLLKSAWLFRDVPELRPILISVLKRLGEATPVPVLRRLALKKNAAESLTSSSTLASSAVGAASAAAIVSLKHAELVSQLGPHLQRLVWEADWDEKLELARKKGDYDDWGGNENEGGELTLGGKTILADLLRPLVEAYITDTTLVQQADFAFVGSLSERRVATKLRRTVAGNADSEVSETAGDGANSSSIGGAKAPARAGTNNEDTSPSSAVAVTSIKEVVGNRSKLLGAVLDMLIAEHATKGGGICYDKTLSASDKKKQLLEGTSTGSIVGGATNLSCTLVADTLLSHGQLPRSYEVLEIMARILDTAVQSGFITDAAVSQIQGCLRSIFRPSQSEQTQVTAEGTKIKLSLKPVAKAPASMFPDLPADDSEYERKLVQRVVKKALAAMKAYDPQGLFLDPVTDDVAPGYSSIIDTPMCIRTMEQKTNSSYKSINEYIDDTMLMFSNCCKYNTGSAGQYFRLEAERQKKLWKEEILPAVRSKVKEDLSKRKKSLKNKPKPPPALAFAPDKVGSGDGSRKRASTDDTAINNLTAQDVKPLPPWKCKRRRTEIEIPNMQCLASMLLADPFVVRVLVDTIRKILKADVLKSKSLPSGHPLLPSMFQLLNIARVSTQLCAINGKQCYLPSSGIRKVLQDGEFCPSYESIRNRLPLVAKLLLDSELDQRMVAGGDLHAAALQGTVARHLVQIHEWGGELSSLYDIRAVIECAFVYLIQPGNTNEQALQHQFPRFVAALDKLSEGNMLNERPFFMSLSHALLRYKSKLPHSIRDLVTACLIRWLKIEDTVARKTVLCSPLHECFMYLLTEWSVFGNVLLSRDLLLGLSEEAVAASNGVEVGEKYNAFVDLWTNDDDCFSAVKKQYIRMLSNTPSSRALQWREKIGIIDMDKSNEMELDP</sequence>
<dbReference type="SMART" id="SM00297">
    <property type="entry name" value="BROMO"/>
    <property type="match status" value="1"/>
</dbReference>
<dbReference type="InterPro" id="IPR051831">
    <property type="entry name" value="Bromodomain_contain_prot"/>
</dbReference>
<protein>
    <recommendedName>
        <fullName evidence="4">Bromo domain-containing protein</fullName>
    </recommendedName>
</protein>
<feature type="compositionally biased region" description="Basic and acidic residues" evidence="3">
    <location>
        <begin position="66"/>
        <end position="83"/>
    </location>
</feature>
<feature type="region of interest" description="Disordered" evidence="3">
    <location>
        <begin position="331"/>
        <end position="371"/>
    </location>
</feature>
<dbReference type="EMBL" id="JALLBG020000108">
    <property type="protein sequence ID" value="KAL3764200.1"/>
    <property type="molecule type" value="Genomic_DNA"/>
</dbReference>
<proteinExistence type="predicted"/>
<comment type="caution">
    <text evidence="5">The sequence shown here is derived from an EMBL/GenBank/DDBJ whole genome shotgun (WGS) entry which is preliminary data.</text>
</comment>
<keyword evidence="1 2" id="KW-0103">Bromodomain</keyword>
<feature type="region of interest" description="Disordered" evidence="3">
    <location>
        <begin position="57"/>
        <end position="89"/>
    </location>
</feature>
<dbReference type="InterPro" id="IPR001487">
    <property type="entry name" value="Bromodomain"/>
</dbReference>
<evidence type="ECO:0000313" key="5">
    <source>
        <dbReference type="EMBL" id="KAL3764200.1"/>
    </source>
</evidence>
<reference evidence="5 6" key="1">
    <citation type="submission" date="2024-10" db="EMBL/GenBank/DDBJ databases">
        <title>Updated reference genomes for cyclostephanoid diatoms.</title>
        <authorList>
            <person name="Roberts W.R."/>
            <person name="Alverson A.J."/>
        </authorList>
    </citation>
    <scope>NUCLEOTIDE SEQUENCE [LARGE SCALE GENOMIC DNA]</scope>
    <source>
        <strain evidence="5 6">AJA232-27</strain>
    </source>
</reference>
<feature type="compositionally biased region" description="Low complexity" evidence="3">
    <location>
        <begin position="142"/>
        <end position="152"/>
    </location>
</feature>
<organism evidence="5 6">
    <name type="scientific">Discostella pseudostelligera</name>
    <dbReference type="NCBI Taxonomy" id="259834"/>
    <lineage>
        <taxon>Eukaryota</taxon>
        <taxon>Sar</taxon>
        <taxon>Stramenopiles</taxon>
        <taxon>Ochrophyta</taxon>
        <taxon>Bacillariophyta</taxon>
        <taxon>Coscinodiscophyceae</taxon>
        <taxon>Thalassiosirophycidae</taxon>
        <taxon>Stephanodiscales</taxon>
        <taxon>Stephanodiscaceae</taxon>
        <taxon>Discostella</taxon>
    </lineage>
</organism>
<dbReference type="PANTHER" id="PTHR22881:SF27">
    <property type="entry name" value="BROMODOMAIN CONTAINING 7_9"/>
    <property type="match status" value="1"/>
</dbReference>
<evidence type="ECO:0000256" key="3">
    <source>
        <dbReference type="SAM" id="MobiDB-lite"/>
    </source>
</evidence>
<feature type="domain" description="Bromo" evidence="4">
    <location>
        <begin position="551"/>
        <end position="620"/>
    </location>
</feature>
<evidence type="ECO:0000256" key="2">
    <source>
        <dbReference type="PROSITE-ProRule" id="PRU00035"/>
    </source>
</evidence>
<accession>A0ABD3MJF3</accession>
<feature type="compositionally biased region" description="Polar residues" evidence="3">
    <location>
        <begin position="361"/>
        <end position="371"/>
    </location>
</feature>
<keyword evidence="6" id="KW-1185">Reference proteome</keyword>
<dbReference type="Gene3D" id="1.20.920.10">
    <property type="entry name" value="Bromodomain-like"/>
    <property type="match status" value="1"/>
</dbReference>
<dbReference type="SUPFAM" id="SSF47370">
    <property type="entry name" value="Bromodomain"/>
    <property type="match status" value="1"/>
</dbReference>
<dbReference type="PROSITE" id="PS50014">
    <property type="entry name" value="BROMODOMAIN_2"/>
    <property type="match status" value="1"/>
</dbReference>
<evidence type="ECO:0000259" key="4">
    <source>
        <dbReference type="PROSITE" id="PS50014"/>
    </source>
</evidence>
<evidence type="ECO:0000313" key="6">
    <source>
        <dbReference type="Proteomes" id="UP001530293"/>
    </source>
</evidence>
<name>A0ABD3MJF3_9STRA</name>
<dbReference type="Pfam" id="PF00439">
    <property type="entry name" value="Bromodomain"/>
    <property type="match status" value="1"/>
</dbReference>
<feature type="region of interest" description="Disordered" evidence="3">
    <location>
        <begin position="648"/>
        <end position="689"/>
    </location>
</feature>